<dbReference type="AlphaFoldDB" id="A0A6A5THR8"/>
<dbReference type="Proteomes" id="UP000800035">
    <property type="component" value="Unassembled WGS sequence"/>
</dbReference>
<keyword evidence="3" id="KW-1185">Reference proteome</keyword>
<evidence type="ECO:0000313" key="2">
    <source>
        <dbReference type="EMBL" id="KAF1951192.1"/>
    </source>
</evidence>
<feature type="region of interest" description="Disordered" evidence="1">
    <location>
        <begin position="158"/>
        <end position="188"/>
    </location>
</feature>
<proteinExistence type="predicted"/>
<dbReference type="EMBL" id="ML977019">
    <property type="protein sequence ID" value="KAF1951192.1"/>
    <property type="molecule type" value="Genomic_DNA"/>
</dbReference>
<accession>A0A6A5THR8</accession>
<dbReference type="InterPro" id="IPR038781">
    <property type="entry name" value="C365.16-ike"/>
</dbReference>
<dbReference type="OrthoDB" id="275936at2759"/>
<feature type="compositionally biased region" description="Low complexity" evidence="1">
    <location>
        <begin position="161"/>
        <end position="178"/>
    </location>
</feature>
<organism evidence="2 3">
    <name type="scientific">Byssothecium circinans</name>
    <dbReference type="NCBI Taxonomy" id="147558"/>
    <lineage>
        <taxon>Eukaryota</taxon>
        <taxon>Fungi</taxon>
        <taxon>Dikarya</taxon>
        <taxon>Ascomycota</taxon>
        <taxon>Pezizomycotina</taxon>
        <taxon>Dothideomycetes</taxon>
        <taxon>Pleosporomycetidae</taxon>
        <taxon>Pleosporales</taxon>
        <taxon>Massarineae</taxon>
        <taxon>Massarinaceae</taxon>
        <taxon>Byssothecium</taxon>
    </lineage>
</organism>
<reference evidence="2" key="1">
    <citation type="journal article" date="2020" name="Stud. Mycol.">
        <title>101 Dothideomycetes genomes: a test case for predicting lifestyles and emergence of pathogens.</title>
        <authorList>
            <person name="Haridas S."/>
            <person name="Albert R."/>
            <person name="Binder M."/>
            <person name="Bloem J."/>
            <person name="Labutti K."/>
            <person name="Salamov A."/>
            <person name="Andreopoulos B."/>
            <person name="Baker S."/>
            <person name="Barry K."/>
            <person name="Bills G."/>
            <person name="Bluhm B."/>
            <person name="Cannon C."/>
            <person name="Castanera R."/>
            <person name="Culley D."/>
            <person name="Daum C."/>
            <person name="Ezra D."/>
            <person name="Gonzalez J."/>
            <person name="Henrissat B."/>
            <person name="Kuo A."/>
            <person name="Liang C."/>
            <person name="Lipzen A."/>
            <person name="Lutzoni F."/>
            <person name="Magnuson J."/>
            <person name="Mondo S."/>
            <person name="Nolan M."/>
            <person name="Ohm R."/>
            <person name="Pangilinan J."/>
            <person name="Park H.-J."/>
            <person name="Ramirez L."/>
            <person name="Alfaro M."/>
            <person name="Sun H."/>
            <person name="Tritt A."/>
            <person name="Yoshinaga Y."/>
            <person name="Zwiers L.-H."/>
            <person name="Turgeon B."/>
            <person name="Goodwin S."/>
            <person name="Spatafora J."/>
            <person name="Crous P."/>
            <person name="Grigoriev I."/>
        </authorList>
    </citation>
    <scope>NUCLEOTIDE SEQUENCE</scope>
    <source>
        <strain evidence="2">CBS 675.92</strain>
    </source>
</reference>
<evidence type="ECO:0000256" key="1">
    <source>
        <dbReference type="SAM" id="MobiDB-lite"/>
    </source>
</evidence>
<dbReference type="GO" id="GO:0005739">
    <property type="term" value="C:mitochondrion"/>
    <property type="evidence" value="ECO:0007669"/>
    <property type="project" value="TreeGrafter"/>
</dbReference>
<gene>
    <name evidence="2" type="ORF">CC80DRAFT_597574</name>
</gene>
<dbReference type="PANTHER" id="PTHR37845:SF1">
    <property type="entry name" value="SEQUENCE ORPHAN"/>
    <property type="match status" value="1"/>
</dbReference>
<dbReference type="PANTHER" id="PTHR37845">
    <property type="entry name" value="SEQUENCE ORPHAN"/>
    <property type="match status" value="1"/>
</dbReference>
<protein>
    <recommendedName>
        <fullName evidence="4">Sequence orphan</fullName>
    </recommendedName>
</protein>
<sequence>MSLSMDRKIDSEHTAQSRQYGTLWKKIAGDISAAAISATLISPVITAIDRSVVENAASTQKSLRSTLQTNIFCTFRHPRLFFSAKPFFLVWTLYAATYTTANTTDTLTRTFLEKKDRVLAETITFLTTCVVNVPLGVWKDVGFVKAYGGNTAAIPSPKNIPASPGATATSEAGAAASPISKKPTPSLQTPKFPKVVVTTFLLRDAVTIYGSFILPPIVSDALPTTFLPDPAARMAATQLFVPVLSQLIVTPVHLLGLDLYSHPKNEGSAARARRIRKLLGPATLLRCVRIVPAFGVGGIANRETREWLHGGTEDGDRD</sequence>
<evidence type="ECO:0008006" key="4">
    <source>
        <dbReference type="Google" id="ProtNLM"/>
    </source>
</evidence>
<evidence type="ECO:0000313" key="3">
    <source>
        <dbReference type="Proteomes" id="UP000800035"/>
    </source>
</evidence>
<name>A0A6A5THR8_9PLEO</name>